<evidence type="ECO:0000313" key="1">
    <source>
        <dbReference type="EMBL" id="MPC43933.1"/>
    </source>
</evidence>
<evidence type="ECO:0000313" key="2">
    <source>
        <dbReference type="Proteomes" id="UP000324222"/>
    </source>
</evidence>
<comment type="caution">
    <text evidence="1">The sequence shown here is derived from an EMBL/GenBank/DDBJ whole genome shotgun (WGS) entry which is preliminary data.</text>
</comment>
<organism evidence="1 2">
    <name type="scientific">Portunus trituberculatus</name>
    <name type="common">Swimming crab</name>
    <name type="synonym">Neptunus trituberculatus</name>
    <dbReference type="NCBI Taxonomy" id="210409"/>
    <lineage>
        <taxon>Eukaryota</taxon>
        <taxon>Metazoa</taxon>
        <taxon>Ecdysozoa</taxon>
        <taxon>Arthropoda</taxon>
        <taxon>Crustacea</taxon>
        <taxon>Multicrustacea</taxon>
        <taxon>Malacostraca</taxon>
        <taxon>Eumalacostraca</taxon>
        <taxon>Eucarida</taxon>
        <taxon>Decapoda</taxon>
        <taxon>Pleocyemata</taxon>
        <taxon>Brachyura</taxon>
        <taxon>Eubrachyura</taxon>
        <taxon>Portunoidea</taxon>
        <taxon>Portunidae</taxon>
        <taxon>Portuninae</taxon>
        <taxon>Portunus</taxon>
    </lineage>
</organism>
<reference evidence="1 2" key="1">
    <citation type="submission" date="2019-05" db="EMBL/GenBank/DDBJ databases">
        <title>Another draft genome of Portunus trituberculatus and its Hox gene families provides insights of decapod evolution.</title>
        <authorList>
            <person name="Jeong J.-H."/>
            <person name="Song I."/>
            <person name="Kim S."/>
            <person name="Choi T."/>
            <person name="Kim D."/>
            <person name="Ryu S."/>
            <person name="Kim W."/>
        </authorList>
    </citation>
    <scope>NUCLEOTIDE SEQUENCE [LARGE SCALE GENOMIC DNA]</scope>
    <source>
        <tissue evidence="1">Muscle</tissue>
    </source>
</reference>
<dbReference type="EMBL" id="VSRR010006049">
    <property type="protein sequence ID" value="MPC43933.1"/>
    <property type="molecule type" value="Genomic_DNA"/>
</dbReference>
<accession>A0A5B7FFQ3</accession>
<name>A0A5B7FFQ3_PORTR</name>
<proteinExistence type="predicted"/>
<gene>
    <name evidence="1" type="ORF">E2C01_037591</name>
</gene>
<dbReference type="AlphaFoldDB" id="A0A5B7FFQ3"/>
<dbReference type="Proteomes" id="UP000324222">
    <property type="component" value="Unassembled WGS sequence"/>
</dbReference>
<protein>
    <submittedName>
        <fullName evidence="1">Uncharacterized protein</fullName>
    </submittedName>
</protein>
<sequence>MHQIVTRPWWRLSTRGSHHGAGLFTCHRGPEWPRQPPLAPPTLRSVFTLSLPNTRGGVANAAVRSAGPVSPTVAREEDNTKGSDAYTGSLSNKHYSCLHWEVHCYGHHTNTNTTTTTMTVSATPSSTLTIHGRRRTFLGRLRI</sequence>
<keyword evidence="2" id="KW-1185">Reference proteome</keyword>